<evidence type="ECO:0000256" key="2">
    <source>
        <dbReference type="ARBA" id="ARBA00022552"/>
    </source>
</evidence>
<dbReference type="Proteomes" id="UP001201273">
    <property type="component" value="Unassembled WGS sequence"/>
</dbReference>
<gene>
    <name evidence="6 9" type="primary">rsmC</name>
    <name evidence="9" type="ORF">K6Y31_15920</name>
</gene>
<keyword evidence="5 6" id="KW-0949">S-adenosyl-L-methionine</keyword>
<protein>
    <recommendedName>
        <fullName evidence="6">Ribosomal RNA small subunit methyltransferase C</fullName>
        <ecNumber evidence="6">2.1.1.172</ecNumber>
    </recommendedName>
    <alternativeName>
        <fullName evidence="6">16S rRNA m2G1207 methyltransferase</fullName>
    </alternativeName>
    <alternativeName>
        <fullName evidence="6">rRNA (guanine-N(2)-)-methyltransferase RsmC</fullName>
    </alternativeName>
</protein>
<dbReference type="InterPro" id="IPR029063">
    <property type="entry name" value="SAM-dependent_MTases_sf"/>
</dbReference>
<organism evidence="9 10">
    <name type="scientific">Motilimonas cestriensis</name>
    <dbReference type="NCBI Taxonomy" id="2742685"/>
    <lineage>
        <taxon>Bacteria</taxon>
        <taxon>Pseudomonadati</taxon>
        <taxon>Pseudomonadota</taxon>
        <taxon>Gammaproteobacteria</taxon>
        <taxon>Alteromonadales</taxon>
        <taxon>Alteromonadales genera incertae sedis</taxon>
        <taxon>Motilimonas</taxon>
    </lineage>
</organism>
<keyword evidence="2 6" id="KW-0698">rRNA processing</keyword>
<dbReference type="PANTHER" id="PTHR47816:SF4">
    <property type="entry name" value="RIBOSOMAL RNA SMALL SUBUNIT METHYLTRANSFERASE C"/>
    <property type="match status" value="1"/>
</dbReference>
<dbReference type="RefSeq" id="WP_233053934.1">
    <property type="nucleotide sequence ID" value="NZ_JAIMJA010000017.1"/>
</dbReference>
<evidence type="ECO:0000313" key="9">
    <source>
        <dbReference type="EMBL" id="MCE2596289.1"/>
    </source>
</evidence>
<comment type="similarity">
    <text evidence="6">Belongs to the methyltransferase superfamily. RsmC family.</text>
</comment>
<feature type="domain" description="Methyltransferase small N-terminal" evidence="8">
    <location>
        <begin position="12"/>
        <end position="171"/>
    </location>
</feature>
<evidence type="ECO:0000256" key="3">
    <source>
        <dbReference type="ARBA" id="ARBA00022603"/>
    </source>
</evidence>
<dbReference type="Pfam" id="PF08468">
    <property type="entry name" value="MTS_N"/>
    <property type="match status" value="1"/>
</dbReference>
<dbReference type="InterPro" id="IPR002052">
    <property type="entry name" value="DNA_methylase_N6_adenine_CS"/>
</dbReference>
<dbReference type="InterPro" id="IPR023543">
    <property type="entry name" value="rRNA_ssu_MeTfrase_C"/>
</dbReference>
<dbReference type="InterPro" id="IPR046977">
    <property type="entry name" value="RsmC/RlmG"/>
</dbReference>
<dbReference type="NCBIfam" id="NF007023">
    <property type="entry name" value="PRK09489.1"/>
    <property type="match status" value="1"/>
</dbReference>
<dbReference type="InterPro" id="IPR013675">
    <property type="entry name" value="Mtase_sm_N"/>
</dbReference>
<keyword evidence="3 6" id="KW-0489">Methyltransferase</keyword>
<dbReference type="EMBL" id="JAIMJA010000017">
    <property type="protein sequence ID" value="MCE2596289.1"/>
    <property type="molecule type" value="Genomic_DNA"/>
</dbReference>
<comment type="catalytic activity">
    <reaction evidence="6">
        <text>guanosine(1207) in 16S rRNA + S-adenosyl-L-methionine = N(2)-methylguanosine(1207) in 16S rRNA + S-adenosyl-L-homocysteine + H(+)</text>
        <dbReference type="Rhea" id="RHEA:42736"/>
        <dbReference type="Rhea" id="RHEA-COMP:10213"/>
        <dbReference type="Rhea" id="RHEA-COMP:10214"/>
        <dbReference type="ChEBI" id="CHEBI:15378"/>
        <dbReference type="ChEBI" id="CHEBI:57856"/>
        <dbReference type="ChEBI" id="CHEBI:59789"/>
        <dbReference type="ChEBI" id="CHEBI:74269"/>
        <dbReference type="ChEBI" id="CHEBI:74481"/>
        <dbReference type="EC" id="2.1.1.172"/>
    </reaction>
</comment>
<accession>A0ABS8WB91</accession>
<dbReference type="InterPro" id="IPR007848">
    <property type="entry name" value="Small_mtfrase_dom"/>
</dbReference>
<dbReference type="Gene3D" id="3.40.50.150">
    <property type="entry name" value="Vaccinia Virus protein VP39"/>
    <property type="match status" value="2"/>
</dbReference>
<proteinExistence type="inferred from homology"/>
<dbReference type="PROSITE" id="PS00092">
    <property type="entry name" value="N6_MTASE"/>
    <property type="match status" value="1"/>
</dbReference>
<evidence type="ECO:0000256" key="4">
    <source>
        <dbReference type="ARBA" id="ARBA00022679"/>
    </source>
</evidence>
<dbReference type="SUPFAM" id="SSF53335">
    <property type="entry name" value="S-adenosyl-L-methionine-dependent methyltransferases"/>
    <property type="match status" value="1"/>
</dbReference>
<evidence type="ECO:0000259" key="7">
    <source>
        <dbReference type="Pfam" id="PF05175"/>
    </source>
</evidence>
<name>A0ABS8WB91_9GAMM</name>
<reference evidence="9 10" key="1">
    <citation type="journal article" date="2022" name="Environ. Microbiol. Rep.">
        <title>Eco-phylogenetic analyses reveal divergent evolution of vitamin B12 metabolism in the marine bacterial family 'Psychromonadaceae'.</title>
        <authorList>
            <person name="Jin X."/>
            <person name="Yang Y."/>
            <person name="Cao H."/>
            <person name="Gao B."/>
            <person name="Zhao Z."/>
        </authorList>
    </citation>
    <scope>NUCLEOTIDE SEQUENCE [LARGE SCALE GENOMIC DNA]</scope>
    <source>
        <strain evidence="9 10">MKS20</strain>
    </source>
</reference>
<keyword evidence="4 6" id="KW-0808">Transferase</keyword>
<evidence type="ECO:0000256" key="5">
    <source>
        <dbReference type="ARBA" id="ARBA00022691"/>
    </source>
</evidence>
<evidence type="ECO:0000259" key="8">
    <source>
        <dbReference type="Pfam" id="PF08468"/>
    </source>
</evidence>
<dbReference type="GO" id="GO:0052914">
    <property type="term" value="F:16S rRNA (guanine(1207)-N(2))-methyltransferase activity"/>
    <property type="evidence" value="ECO:0007669"/>
    <property type="project" value="UniProtKB-EC"/>
</dbReference>
<comment type="caution">
    <text evidence="9">The sequence shown here is derived from an EMBL/GenBank/DDBJ whole genome shotgun (WGS) entry which is preliminary data.</text>
</comment>
<comment type="subunit">
    <text evidence="6">Monomer.</text>
</comment>
<dbReference type="CDD" id="cd02440">
    <property type="entry name" value="AdoMet_MTases"/>
    <property type="match status" value="1"/>
</dbReference>
<dbReference type="EC" id="2.1.1.172" evidence="6"/>
<dbReference type="HAMAP" id="MF_01862">
    <property type="entry name" value="16SrRNA_methyltr_C"/>
    <property type="match status" value="1"/>
</dbReference>
<sequence length="349" mass="38218">MTAISSSPTSASQVLERNISQFNDKSVLVAGAIEDTYAIELAKVCNSVHVFTTYYSAYQALQQSDQIELDFGASFTPETPLEVDAVIVYLPKTKAEVDYLLANVVPQIKMGGILYLVGDNRGGIKSVDKQLTPYSSNKANKLDSARRCSLLALEISQACQPFQLDDWLTTYPCEVKGERLDIVSLPGVFSAKELDLGTRLLLENIAPLKGNALDIGCGAGVIGSFLLKQNPELKVEMTDVSALAVESAKLTLAKNGLNAHVFPSDVYSEVGQRYTTLVSNPPFHAGLNTNYGAVEQIIADAKQHLKIRGRLILVANKFLRYEPLFEKAFTHCELLTETTKFKLLSNYPD</sequence>
<comment type="function">
    <text evidence="6">Specifically methylates the guanine in position 1207 of 16S rRNA in the 30S particle.</text>
</comment>
<feature type="domain" description="Methyltransferase small" evidence="7">
    <location>
        <begin position="180"/>
        <end position="344"/>
    </location>
</feature>
<keyword evidence="1 6" id="KW-0963">Cytoplasm</keyword>
<evidence type="ECO:0000256" key="1">
    <source>
        <dbReference type="ARBA" id="ARBA00022490"/>
    </source>
</evidence>
<dbReference type="Pfam" id="PF05175">
    <property type="entry name" value="MTS"/>
    <property type="match status" value="1"/>
</dbReference>
<comment type="subcellular location">
    <subcellularLocation>
        <location evidence="6">Cytoplasm</location>
    </subcellularLocation>
</comment>
<evidence type="ECO:0000256" key="6">
    <source>
        <dbReference type="HAMAP-Rule" id="MF_01862"/>
    </source>
</evidence>
<dbReference type="PANTHER" id="PTHR47816">
    <property type="entry name" value="RIBOSOMAL RNA SMALL SUBUNIT METHYLTRANSFERASE C"/>
    <property type="match status" value="1"/>
</dbReference>
<evidence type="ECO:0000313" key="10">
    <source>
        <dbReference type="Proteomes" id="UP001201273"/>
    </source>
</evidence>
<keyword evidence="10" id="KW-1185">Reference proteome</keyword>